<evidence type="ECO:0000256" key="1">
    <source>
        <dbReference type="SAM" id="MobiDB-lite"/>
    </source>
</evidence>
<feature type="domain" description="Coenzyme Q-binding protein COQ10 START" evidence="2">
    <location>
        <begin position="86"/>
        <end position="207"/>
    </location>
</feature>
<reference evidence="4" key="1">
    <citation type="journal article" date="2019" name="Int. J. Syst. Evol. Microbiol.">
        <title>The Global Catalogue of Microorganisms (GCM) 10K type strain sequencing project: providing services to taxonomists for standard genome sequencing and annotation.</title>
        <authorList>
            <consortium name="The Broad Institute Genomics Platform"/>
            <consortium name="The Broad Institute Genome Sequencing Center for Infectious Disease"/>
            <person name="Wu L."/>
            <person name="Ma J."/>
        </authorList>
    </citation>
    <scope>NUCLEOTIDE SEQUENCE [LARGE SCALE GENOMIC DNA]</scope>
    <source>
        <strain evidence="4">JCM 4816</strain>
    </source>
</reference>
<proteinExistence type="predicted"/>
<organism evidence="3 4">
    <name type="scientific">Streptacidiphilus monticola</name>
    <dbReference type="NCBI Taxonomy" id="2161674"/>
    <lineage>
        <taxon>Bacteria</taxon>
        <taxon>Bacillati</taxon>
        <taxon>Actinomycetota</taxon>
        <taxon>Actinomycetes</taxon>
        <taxon>Kitasatosporales</taxon>
        <taxon>Streptomycetaceae</taxon>
        <taxon>Streptacidiphilus</taxon>
    </lineage>
</organism>
<dbReference type="Pfam" id="PF03364">
    <property type="entry name" value="Polyketide_cyc"/>
    <property type="match status" value="1"/>
</dbReference>
<gene>
    <name evidence="3" type="ORF">ACFP3V_10740</name>
</gene>
<dbReference type="EMBL" id="JBHSQJ010000039">
    <property type="protein sequence ID" value="MFC5907697.1"/>
    <property type="molecule type" value="Genomic_DNA"/>
</dbReference>
<dbReference type="InterPro" id="IPR005031">
    <property type="entry name" value="COQ10_START"/>
</dbReference>
<dbReference type="CDD" id="cd07817">
    <property type="entry name" value="SRPBCC_8"/>
    <property type="match status" value="1"/>
</dbReference>
<protein>
    <submittedName>
        <fullName evidence="3">SRPBCC family protein</fullName>
    </submittedName>
</protein>
<sequence length="255" mass="28470">MSTATKALGQAAAQYVEARLEQGVKDLTERLESGLPSVRPRLPKPHLPKPRLPKASSPRSAWERIRRSSSTQSGDTPVTIVENLVIGVPVDVAYDHWVRFRDTPQWSRGVQEVEELDQDTTRWRARMLGAKREWKATTVEEVPEQRLAWRSESEDTRLRGVVTFHPLAEDATLLVLVLEYHPKGVLEHLGNLVRAQGRRVRLDLKRFQAFVTWQDGSGADAPPGQAGSTDSDEESAPEPPGSEAARADRSEEDEG</sequence>
<feature type="region of interest" description="Disordered" evidence="1">
    <location>
        <begin position="214"/>
        <end position="255"/>
    </location>
</feature>
<feature type="compositionally biased region" description="Basic residues" evidence="1">
    <location>
        <begin position="41"/>
        <end position="52"/>
    </location>
</feature>
<dbReference type="PANTHER" id="PTHR33824">
    <property type="entry name" value="POLYKETIDE CYCLASE/DEHYDRASE AND LIPID TRANSPORT SUPERFAMILY PROTEIN"/>
    <property type="match status" value="1"/>
</dbReference>
<feature type="region of interest" description="Disordered" evidence="1">
    <location>
        <begin position="31"/>
        <end position="74"/>
    </location>
</feature>
<evidence type="ECO:0000313" key="3">
    <source>
        <dbReference type="EMBL" id="MFC5907697.1"/>
    </source>
</evidence>
<accession>A0ABW1G2C0</accession>
<dbReference type="Proteomes" id="UP001596174">
    <property type="component" value="Unassembled WGS sequence"/>
</dbReference>
<dbReference type="InterPro" id="IPR047137">
    <property type="entry name" value="ORF3"/>
</dbReference>
<comment type="caution">
    <text evidence="3">The sequence shown here is derived from an EMBL/GenBank/DDBJ whole genome shotgun (WGS) entry which is preliminary data.</text>
</comment>
<dbReference type="SUPFAM" id="SSF55961">
    <property type="entry name" value="Bet v1-like"/>
    <property type="match status" value="1"/>
</dbReference>
<keyword evidence="4" id="KW-1185">Reference proteome</keyword>
<evidence type="ECO:0000259" key="2">
    <source>
        <dbReference type="Pfam" id="PF03364"/>
    </source>
</evidence>
<dbReference type="Gene3D" id="3.30.530.20">
    <property type="match status" value="1"/>
</dbReference>
<dbReference type="InterPro" id="IPR023393">
    <property type="entry name" value="START-like_dom_sf"/>
</dbReference>
<name>A0ABW1G2C0_9ACTN</name>
<dbReference type="PANTHER" id="PTHR33824:SF7">
    <property type="entry name" value="POLYKETIDE CYCLASE_DEHYDRASE AND LIPID TRANSPORT SUPERFAMILY PROTEIN"/>
    <property type="match status" value="1"/>
</dbReference>
<evidence type="ECO:0000313" key="4">
    <source>
        <dbReference type="Proteomes" id="UP001596174"/>
    </source>
</evidence>
<dbReference type="RefSeq" id="WP_380582382.1">
    <property type="nucleotide sequence ID" value="NZ_JBHSQJ010000039.1"/>
</dbReference>